<feature type="compositionally biased region" description="Polar residues" evidence="5">
    <location>
        <begin position="489"/>
        <end position="502"/>
    </location>
</feature>
<feature type="region of interest" description="Disordered" evidence="5">
    <location>
        <begin position="719"/>
        <end position="873"/>
    </location>
</feature>
<name>A0A427YJ83_9TREE</name>
<feature type="transmembrane region" description="Helical" evidence="6">
    <location>
        <begin position="349"/>
        <end position="372"/>
    </location>
</feature>
<sequence>MRLHFGLGLVISTILSPIALAQSSSSASGSSASASPSASASSSGASSTSSSGSASASASTSGSSANSTYNVITTTITSLVSSGTASPSPSTLVLTLTLNTTAYSNGTHTNTTVGGNSTLPAGNGTTNGTANATAAWNATDQWLPFSIPIDPAYGVLGGVLIVSGLPVAVLGGKNRWSSLAISTGYCLMLFTLIMILRFGVEPDLQPPSPQSPSWTLRGLYLLACVISALFGCAIGIFLYKFAKYWVCAAGGFAFAWFLMACRAGGLVGDTVGRWGLFGGMAVAWFLGGLPNSSNSWMVLISTAWLGATAFTLGIDCYIRAGLKEFYIYNLGFYALFPSLNGSPYPLTQLMAIELGILGAVILIGASIQFRLLNVLQKRLKQMREEEEARIEAEEVAKAAERFKNVGTDLKEWEEKHGTGATAAAGGASGPGLRSSLGRSVETSDLPADRASVVLPQLDFEEGEGRASSQLSLLGQDKRGGYEPVALGSPTEQTSQVGRSSPIESVRSPVDSVPSPTSGAGDPDLEGKIRLLEEIKRARSEVRSSIDLLDKLRIGSPTGLSSEGGNSRSATPATLIGHQRSISGASSQLLQGADKLGAASASAAPAAPAPPQSEWDAYLQDRKIVAPTARSVTADTAVPALEHQARPQSQYAAFDVTGRGAGVGVGPSTRRSSMMTLGREEMIHDAPYAPYANVPQRTGSAQVLPRPSTFHEMPSAPIITGSAARPTDTAPHSGSDSFSGGRRTMTYEELSERHRKRMSQMQNPVTDHLREDSVEEAREKWEKQKQKEREEMRKREADKAARAKVREGSDGSGGSKKAREKEEVMKSTDQWRRSVPVGLSEAGNGKPSRPTGHEPGKSKSKGDGARRSSKHFAS</sequence>
<feature type="transmembrane region" description="Helical" evidence="6">
    <location>
        <begin position="179"/>
        <end position="199"/>
    </location>
</feature>
<evidence type="ECO:0000256" key="3">
    <source>
        <dbReference type="ARBA" id="ARBA00022989"/>
    </source>
</evidence>
<dbReference type="InterPro" id="IPR025256">
    <property type="entry name" value="TM7S3/TM198-like_dom"/>
</dbReference>
<accession>A0A427YJ83</accession>
<evidence type="ECO:0000313" key="10">
    <source>
        <dbReference type="Proteomes" id="UP000279259"/>
    </source>
</evidence>
<feature type="transmembrane region" description="Helical" evidence="6">
    <location>
        <begin position="152"/>
        <end position="172"/>
    </location>
</feature>
<evidence type="ECO:0000256" key="4">
    <source>
        <dbReference type="ARBA" id="ARBA00023136"/>
    </source>
</evidence>
<dbReference type="PANTHER" id="PTHR39469:SF1">
    <property type="entry name" value="DUF4203 DOMAIN-CONTAINING PROTEIN"/>
    <property type="match status" value="1"/>
</dbReference>
<feature type="transmembrane region" description="Helical" evidence="6">
    <location>
        <begin position="296"/>
        <end position="320"/>
    </location>
</feature>
<dbReference type="GO" id="GO:0016020">
    <property type="term" value="C:membrane"/>
    <property type="evidence" value="ECO:0007669"/>
    <property type="project" value="UniProtKB-SubCell"/>
</dbReference>
<dbReference type="Pfam" id="PF13886">
    <property type="entry name" value="TM7S3_TM198"/>
    <property type="match status" value="1"/>
</dbReference>
<comment type="caution">
    <text evidence="9">The sequence shown here is derived from an EMBL/GenBank/DDBJ whole genome shotgun (WGS) entry which is preliminary data.</text>
</comment>
<protein>
    <recommendedName>
        <fullName evidence="8">TM7S3/TM198-like domain-containing protein</fullName>
    </recommendedName>
</protein>
<dbReference type="PANTHER" id="PTHR39469">
    <property type="entry name" value="CHROMOSOME 1, WHOLE GENOME SHOTGUN SEQUENCE"/>
    <property type="match status" value="1"/>
</dbReference>
<dbReference type="AlphaFoldDB" id="A0A427YJ83"/>
<keyword evidence="4 6" id="KW-0472">Membrane</keyword>
<evidence type="ECO:0000256" key="7">
    <source>
        <dbReference type="SAM" id="SignalP"/>
    </source>
</evidence>
<dbReference type="Proteomes" id="UP000279259">
    <property type="component" value="Unassembled WGS sequence"/>
</dbReference>
<feature type="region of interest" description="Disordered" evidence="5">
    <location>
        <begin position="419"/>
        <end position="441"/>
    </location>
</feature>
<feature type="compositionally biased region" description="Low complexity" evidence="5">
    <location>
        <begin position="26"/>
        <end position="65"/>
    </location>
</feature>
<organism evidence="9 10">
    <name type="scientific">Saitozyma podzolica</name>
    <dbReference type="NCBI Taxonomy" id="1890683"/>
    <lineage>
        <taxon>Eukaryota</taxon>
        <taxon>Fungi</taxon>
        <taxon>Dikarya</taxon>
        <taxon>Basidiomycota</taxon>
        <taxon>Agaricomycotina</taxon>
        <taxon>Tremellomycetes</taxon>
        <taxon>Tremellales</taxon>
        <taxon>Trimorphomycetaceae</taxon>
        <taxon>Saitozyma</taxon>
    </lineage>
</organism>
<evidence type="ECO:0000256" key="2">
    <source>
        <dbReference type="ARBA" id="ARBA00022692"/>
    </source>
</evidence>
<feature type="compositionally biased region" description="Basic and acidic residues" evidence="5">
    <location>
        <begin position="766"/>
        <end position="808"/>
    </location>
</feature>
<feature type="domain" description="TM7S3/TM198-like" evidence="8">
    <location>
        <begin position="158"/>
        <end position="369"/>
    </location>
</feature>
<feature type="chain" id="PRO_5019452745" description="TM7S3/TM198-like domain-containing protein" evidence="7">
    <location>
        <begin position="22"/>
        <end position="873"/>
    </location>
</feature>
<keyword evidence="7" id="KW-0732">Signal</keyword>
<evidence type="ECO:0000313" key="9">
    <source>
        <dbReference type="EMBL" id="RSH91131.1"/>
    </source>
</evidence>
<feature type="region of interest" description="Disordered" evidence="5">
    <location>
        <begin position="464"/>
        <end position="525"/>
    </location>
</feature>
<evidence type="ECO:0000256" key="6">
    <source>
        <dbReference type="SAM" id="Phobius"/>
    </source>
</evidence>
<dbReference type="EMBL" id="RSCD01000009">
    <property type="protein sequence ID" value="RSH91131.1"/>
    <property type="molecule type" value="Genomic_DNA"/>
</dbReference>
<feature type="compositionally biased region" description="Basic and acidic residues" evidence="5">
    <location>
        <begin position="816"/>
        <end position="831"/>
    </location>
</feature>
<feature type="compositionally biased region" description="Low complexity" evidence="5">
    <location>
        <begin position="504"/>
        <end position="517"/>
    </location>
</feature>
<dbReference type="OrthoDB" id="102260at2759"/>
<comment type="subcellular location">
    <subcellularLocation>
        <location evidence="1">Membrane</location>
        <topology evidence="1">Multi-pass membrane protein</topology>
    </subcellularLocation>
</comment>
<keyword evidence="3 6" id="KW-1133">Transmembrane helix</keyword>
<dbReference type="STRING" id="1890683.A0A427YJ83"/>
<gene>
    <name evidence="9" type="ORF">EHS25_010307</name>
</gene>
<evidence type="ECO:0000256" key="1">
    <source>
        <dbReference type="ARBA" id="ARBA00004141"/>
    </source>
</evidence>
<proteinExistence type="predicted"/>
<evidence type="ECO:0000256" key="5">
    <source>
        <dbReference type="SAM" id="MobiDB-lite"/>
    </source>
</evidence>
<feature type="region of interest" description="Disordered" evidence="5">
    <location>
        <begin position="26"/>
        <end position="66"/>
    </location>
</feature>
<reference evidence="9 10" key="1">
    <citation type="submission" date="2018-11" db="EMBL/GenBank/DDBJ databases">
        <title>Genome sequence of Saitozyma podzolica DSM 27192.</title>
        <authorList>
            <person name="Aliyu H."/>
            <person name="Gorte O."/>
            <person name="Ochsenreither K."/>
        </authorList>
    </citation>
    <scope>NUCLEOTIDE SEQUENCE [LARGE SCALE GENOMIC DNA]</scope>
    <source>
        <strain evidence="9 10">DSM 27192</strain>
    </source>
</reference>
<feature type="compositionally biased region" description="Low complexity" evidence="5">
    <location>
        <begin position="419"/>
        <end position="439"/>
    </location>
</feature>
<evidence type="ECO:0000259" key="8">
    <source>
        <dbReference type="Pfam" id="PF13886"/>
    </source>
</evidence>
<feature type="transmembrane region" description="Helical" evidence="6">
    <location>
        <begin position="244"/>
        <end position="265"/>
    </location>
</feature>
<feature type="transmembrane region" description="Helical" evidence="6">
    <location>
        <begin position="219"/>
        <end position="239"/>
    </location>
</feature>
<keyword evidence="10" id="KW-1185">Reference proteome</keyword>
<feature type="compositionally biased region" description="Basic and acidic residues" evidence="5">
    <location>
        <begin position="850"/>
        <end position="865"/>
    </location>
</feature>
<keyword evidence="2 6" id="KW-0812">Transmembrane</keyword>
<feature type="signal peptide" evidence="7">
    <location>
        <begin position="1"/>
        <end position="21"/>
    </location>
</feature>